<evidence type="ECO:0000256" key="3">
    <source>
        <dbReference type="ARBA" id="ARBA00023002"/>
    </source>
</evidence>
<protein>
    <submittedName>
        <fullName evidence="6">FAD-dependent oxidoreductase</fullName>
    </submittedName>
</protein>
<dbReference type="GO" id="GO:0051539">
    <property type="term" value="F:4 iron, 4 sulfur cluster binding"/>
    <property type="evidence" value="ECO:0007669"/>
    <property type="project" value="UniProtKB-KW"/>
</dbReference>
<keyword evidence="3" id="KW-0560">Oxidoreductase</keyword>
<keyword evidence="5" id="KW-0411">Iron-sulfur</keyword>
<evidence type="ECO:0000313" key="7">
    <source>
        <dbReference type="Proteomes" id="UP000502248"/>
    </source>
</evidence>
<accession>A0A7Z2ZPR4</accession>
<dbReference type="AlphaFoldDB" id="A0A7Z2ZPR4"/>
<dbReference type="PANTHER" id="PTHR43498:SF1">
    <property type="entry name" value="COB--COM HETERODISULFIDE REDUCTASE IRON-SULFUR SUBUNIT A"/>
    <property type="match status" value="1"/>
</dbReference>
<evidence type="ECO:0000313" key="6">
    <source>
        <dbReference type="EMBL" id="QJD86227.1"/>
    </source>
</evidence>
<dbReference type="SUPFAM" id="SSF51905">
    <property type="entry name" value="FAD/NAD(P)-binding domain"/>
    <property type="match status" value="1"/>
</dbReference>
<dbReference type="GO" id="GO:0046872">
    <property type="term" value="F:metal ion binding"/>
    <property type="evidence" value="ECO:0007669"/>
    <property type="project" value="UniProtKB-KW"/>
</dbReference>
<keyword evidence="4" id="KW-0408">Iron</keyword>
<dbReference type="InterPro" id="IPR036188">
    <property type="entry name" value="FAD/NAD-bd_sf"/>
</dbReference>
<organism evidence="6 7">
    <name type="scientific">Cohnella herbarum</name>
    <dbReference type="NCBI Taxonomy" id="2728023"/>
    <lineage>
        <taxon>Bacteria</taxon>
        <taxon>Bacillati</taxon>
        <taxon>Bacillota</taxon>
        <taxon>Bacilli</taxon>
        <taxon>Bacillales</taxon>
        <taxon>Paenibacillaceae</taxon>
        <taxon>Cohnella</taxon>
    </lineage>
</organism>
<dbReference type="PANTHER" id="PTHR43498">
    <property type="entry name" value="FERREDOXIN:COB-COM HETERODISULFIDE REDUCTASE SUBUNIT A"/>
    <property type="match status" value="1"/>
</dbReference>
<dbReference type="EMBL" id="CP051680">
    <property type="protein sequence ID" value="QJD86227.1"/>
    <property type="molecule type" value="Genomic_DNA"/>
</dbReference>
<keyword evidence="7" id="KW-1185">Reference proteome</keyword>
<evidence type="ECO:0000256" key="5">
    <source>
        <dbReference type="ARBA" id="ARBA00023014"/>
    </source>
</evidence>
<dbReference type="InterPro" id="IPR039650">
    <property type="entry name" value="HdrA-like"/>
</dbReference>
<keyword evidence="2" id="KW-0479">Metal-binding</keyword>
<keyword evidence="1" id="KW-0004">4Fe-4S</keyword>
<evidence type="ECO:0000256" key="1">
    <source>
        <dbReference type="ARBA" id="ARBA00022485"/>
    </source>
</evidence>
<dbReference type="GO" id="GO:0016491">
    <property type="term" value="F:oxidoreductase activity"/>
    <property type="evidence" value="ECO:0007669"/>
    <property type="project" value="UniProtKB-KW"/>
</dbReference>
<sequence length="631" mass="70351">MALNHYKKAILCLILILVFFTFTYSNRINESSYKPVQEKLDIVTSTANLAPAYDVIVTGTDPEGIMAAISAARNDLKVLLIDNRDRSILGGLMTLGWLNSLDLNKAPVSYRFWNKPVYLDKGLFQEWHEGIRGTSFDVNHAANLFHRMVAAEPNIDLLLKVRKMVPEMADNRVIGMRIIKEDGTEARISSNAIIDATQDADVAVAAGADYTTGREDIGEPNAQMAVTLVIKLSGVTDKIWNELKHHKNTGFDDRSIWGYQEAREYESSNPSRVKIRSLNMGRQDGDTLLINSMQIYGVNPLEPVSVQEGIRIGSTEAPLIVDYLKKKFKEFRELEFAGTAPELYVRETRHIVGEYRLRMADLMENRDHWDAIAYGAYEVDIQSLDASNKGSIMMVPEQYGIPFRSLVPLKVDGLLVVGRSASFDTLPHGSARVMPLGMATGEAAGAAVKLAIDRGITLRELSRSKLDIAELRNRLTNQGMDLRMRNFATPAYAKHKDYKGLITATSLFLTIGGYANDGWKLDGASSAKRFANGIRTLQKRYPDSLPNKLQASFITEQSPNEPLTLEKACSIIVLAAGLKEERDASLQMLMEQGWIEKDTVNGMNNPDKLTNGDTFMLIRDFVKNRVGVTFE</sequence>
<dbReference type="Gene3D" id="3.50.50.60">
    <property type="entry name" value="FAD/NAD(P)-binding domain"/>
    <property type="match status" value="1"/>
</dbReference>
<dbReference type="Proteomes" id="UP000502248">
    <property type="component" value="Chromosome"/>
</dbReference>
<proteinExistence type="predicted"/>
<name>A0A7Z2ZPR4_9BACL</name>
<gene>
    <name evidence="6" type="ORF">HH215_25705</name>
</gene>
<dbReference type="KEGG" id="cheb:HH215_25705"/>
<dbReference type="Pfam" id="PF12831">
    <property type="entry name" value="FAD_oxidored"/>
    <property type="match status" value="1"/>
</dbReference>
<evidence type="ECO:0000256" key="4">
    <source>
        <dbReference type="ARBA" id="ARBA00023004"/>
    </source>
</evidence>
<evidence type="ECO:0000256" key="2">
    <source>
        <dbReference type="ARBA" id="ARBA00022723"/>
    </source>
</evidence>
<reference evidence="6 7" key="1">
    <citation type="submission" date="2020-04" db="EMBL/GenBank/DDBJ databases">
        <title>Genome sequencing of novel species.</title>
        <authorList>
            <person name="Heo J."/>
            <person name="Kim S.-J."/>
            <person name="Kim J.-S."/>
            <person name="Hong S.-B."/>
            <person name="Kwon S.-W."/>
        </authorList>
    </citation>
    <scope>NUCLEOTIDE SEQUENCE [LARGE SCALE GENOMIC DNA]</scope>
    <source>
        <strain evidence="6 7">MFER-1</strain>
    </source>
</reference>
<dbReference type="RefSeq" id="WP_169282478.1">
    <property type="nucleotide sequence ID" value="NZ_CP051680.1"/>
</dbReference>